<keyword evidence="7" id="KW-1185">Reference proteome</keyword>
<comment type="caution">
    <text evidence="6">The sequence shown here is derived from an EMBL/GenBank/DDBJ whole genome shotgun (WGS) entry which is preliminary data.</text>
</comment>
<evidence type="ECO:0000313" key="6">
    <source>
        <dbReference type="EMBL" id="CAD8088633.1"/>
    </source>
</evidence>
<evidence type="ECO:0000256" key="2">
    <source>
        <dbReference type="ARBA" id="ARBA00022771"/>
    </source>
</evidence>
<keyword evidence="3" id="KW-0862">Zinc</keyword>
<dbReference type="Pfam" id="PF00628">
    <property type="entry name" value="PHD"/>
    <property type="match status" value="1"/>
</dbReference>
<dbReference type="PROSITE" id="PS50016">
    <property type="entry name" value="ZF_PHD_2"/>
    <property type="match status" value="1"/>
</dbReference>
<evidence type="ECO:0000256" key="1">
    <source>
        <dbReference type="ARBA" id="ARBA00022723"/>
    </source>
</evidence>
<evidence type="ECO:0000259" key="5">
    <source>
        <dbReference type="PROSITE" id="PS50016"/>
    </source>
</evidence>
<keyword evidence="1" id="KW-0479">Metal-binding</keyword>
<evidence type="ECO:0000256" key="4">
    <source>
        <dbReference type="PROSITE-ProRule" id="PRU00146"/>
    </source>
</evidence>
<dbReference type="EMBL" id="CAJJDN010000053">
    <property type="protein sequence ID" value="CAD8088633.1"/>
    <property type="molecule type" value="Genomic_DNA"/>
</dbReference>
<dbReference type="SMART" id="SM00249">
    <property type="entry name" value="PHD"/>
    <property type="match status" value="1"/>
</dbReference>
<dbReference type="AlphaFoldDB" id="A0A8S1NGJ7"/>
<dbReference type="OrthoDB" id="436852at2759"/>
<dbReference type="PROSITE" id="PS01359">
    <property type="entry name" value="ZF_PHD_1"/>
    <property type="match status" value="1"/>
</dbReference>
<dbReference type="InterPro" id="IPR001965">
    <property type="entry name" value="Znf_PHD"/>
</dbReference>
<proteinExistence type="predicted"/>
<protein>
    <recommendedName>
        <fullName evidence="5">PHD-type domain-containing protein</fullName>
    </recommendedName>
</protein>
<keyword evidence="2 4" id="KW-0863">Zinc-finger</keyword>
<evidence type="ECO:0000313" key="7">
    <source>
        <dbReference type="Proteomes" id="UP000692954"/>
    </source>
</evidence>
<organism evidence="6 7">
    <name type="scientific">Paramecium sonneborni</name>
    <dbReference type="NCBI Taxonomy" id="65129"/>
    <lineage>
        <taxon>Eukaryota</taxon>
        <taxon>Sar</taxon>
        <taxon>Alveolata</taxon>
        <taxon>Ciliophora</taxon>
        <taxon>Intramacronucleata</taxon>
        <taxon>Oligohymenophorea</taxon>
        <taxon>Peniculida</taxon>
        <taxon>Parameciidae</taxon>
        <taxon>Paramecium</taxon>
    </lineage>
</organism>
<dbReference type="PANTHER" id="PTHR46364">
    <property type="entry name" value="OS08G0421900 PROTEIN"/>
    <property type="match status" value="1"/>
</dbReference>
<dbReference type="InterPro" id="IPR019787">
    <property type="entry name" value="Znf_PHD-finger"/>
</dbReference>
<accession>A0A8S1NGJ7</accession>
<evidence type="ECO:0000256" key="3">
    <source>
        <dbReference type="ARBA" id="ARBA00022833"/>
    </source>
</evidence>
<dbReference type="Proteomes" id="UP000692954">
    <property type="component" value="Unassembled WGS sequence"/>
</dbReference>
<feature type="domain" description="PHD-type" evidence="5">
    <location>
        <begin position="165"/>
        <end position="221"/>
    </location>
</feature>
<dbReference type="GO" id="GO:0008270">
    <property type="term" value="F:zinc ion binding"/>
    <property type="evidence" value="ECO:0007669"/>
    <property type="project" value="UniProtKB-KW"/>
</dbReference>
<gene>
    <name evidence="6" type="ORF">PSON_ATCC_30995.1.T0530020</name>
</gene>
<dbReference type="InterPro" id="IPR019786">
    <property type="entry name" value="Zinc_finger_PHD-type_CS"/>
</dbReference>
<reference evidence="6" key="1">
    <citation type="submission" date="2021-01" db="EMBL/GenBank/DDBJ databases">
        <authorList>
            <consortium name="Genoscope - CEA"/>
            <person name="William W."/>
        </authorList>
    </citation>
    <scope>NUCLEOTIDE SEQUENCE</scope>
</reference>
<name>A0A8S1NGJ7_9CILI</name>
<sequence length="226" mass="27155">MNDLNIENLFTYDNYDQLVQLFNQNGFCQFYSSIYLHSLDITIYKGEPIKYLNKKNQNQFGIVKDIMCLQLKNQFQLPLLKIQVLLTTQYVSQFVTTKIADWLESRELFLCEDIEWICWSDVQGKIIFVNHDEIPTSANQMVYFMRASFNRHTKQFNPSYEQWQRTYCICGNPDNHEKRYVQCDICDTWYHMECEGLSQQLCDRLAKNKRLTYFCNSCKKLKKRKK</sequence>